<keyword evidence="4" id="KW-1185">Reference proteome</keyword>
<sequence length="417" mass="46655">MKDTGNTYDRPFIKLHGNVCKPYNSVLGEHFHAHWDVTPAQFPNPNPGPDSPSTIPKSRPCFVLETASVWSAISSSSKSSMSRWSSFVSKAPKSPSTAATLLEAEPDEAHIPPPPISAKVSGMTLHISPGQHKQGIIVRVMGGFGEGEQYYITHPIVSVNGILRGSFYITVGESTVISVGWGKPRQRFRMIVEYKEESWLGQAHFLMEGVIHTVHDGETDHKEWTKVKHIPHNCIVTVFDRSWKEQVRWCRVSWGSYPSIISSSTSSPNPSHTQLPTPHIPSAAASKANITVTGDSGEWATLIDMLTMEVIPKVVRPLERQLENESWRLWESITDNLVKREFGEAMREKVGIEQRQRDEAAERKRRGVEFVPQYFEKDILKGFAELMAEGWKAVQEEIEEETSTCIEGSLGVKLAAQ</sequence>
<evidence type="ECO:0000256" key="1">
    <source>
        <dbReference type="ARBA" id="ARBA00008842"/>
    </source>
</evidence>
<reference evidence="4" key="2">
    <citation type="submission" date="2015-01" db="EMBL/GenBank/DDBJ databases">
        <title>Evolutionary Origins and Diversification of the Mycorrhizal Mutualists.</title>
        <authorList>
            <consortium name="DOE Joint Genome Institute"/>
            <consortium name="Mycorrhizal Genomics Consortium"/>
            <person name="Kohler A."/>
            <person name="Kuo A."/>
            <person name="Nagy L.G."/>
            <person name="Floudas D."/>
            <person name="Copeland A."/>
            <person name="Barry K.W."/>
            <person name="Cichocki N."/>
            <person name="Veneault-Fourrey C."/>
            <person name="LaButti K."/>
            <person name="Lindquist E.A."/>
            <person name="Lipzen A."/>
            <person name="Lundell T."/>
            <person name="Morin E."/>
            <person name="Murat C."/>
            <person name="Riley R."/>
            <person name="Ohm R."/>
            <person name="Sun H."/>
            <person name="Tunlid A."/>
            <person name="Henrissat B."/>
            <person name="Grigoriev I.V."/>
            <person name="Hibbett D.S."/>
            <person name="Martin F."/>
        </authorList>
    </citation>
    <scope>NUCLEOTIDE SEQUENCE [LARGE SCALE GENOMIC DNA]</scope>
    <source>
        <strain evidence="4">LaAM-08-1</strain>
    </source>
</reference>
<organism evidence="3 4">
    <name type="scientific">Laccaria amethystina LaAM-08-1</name>
    <dbReference type="NCBI Taxonomy" id="1095629"/>
    <lineage>
        <taxon>Eukaryota</taxon>
        <taxon>Fungi</taxon>
        <taxon>Dikarya</taxon>
        <taxon>Basidiomycota</taxon>
        <taxon>Agaricomycotina</taxon>
        <taxon>Agaricomycetes</taxon>
        <taxon>Agaricomycetidae</taxon>
        <taxon>Agaricales</taxon>
        <taxon>Agaricineae</taxon>
        <taxon>Hydnangiaceae</taxon>
        <taxon>Laccaria</taxon>
    </lineage>
</organism>
<reference evidence="3 4" key="1">
    <citation type="submission" date="2014-04" db="EMBL/GenBank/DDBJ databases">
        <authorList>
            <consortium name="DOE Joint Genome Institute"/>
            <person name="Kuo A."/>
            <person name="Kohler A."/>
            <person name="Nagy L.G."/>
            <person name="Floudas D."/>
            <person name="Copeland A."/>
            <person name="Barry K.W."/>
            <person name="Cichocki N."/>
            <person name="Veneault-Fourrey C."/>
            <person name="LaButti K."/>
            <person name="Lindquist E.A."/>
            <person name="Lipzen A."/>
            <person name="Lundell T."/>
            <person name="Morin E."/>
            <person name="Murat C."/>
            <person name="Sun H."/>
            <person name="Tunlid A."/>
            <person name="Henrissat B."/>
            <person name="Grigoriev I.V."/>
            <person name="Hibbett D.S."/>
            <person name="Martin F."/>
            <person name="Nordberg H.P."/>
            <person name="Cantor M.N."/>
            <person name="Hua S.X."/>
        </authorList>
    </citation>
    <scope>NUCLEOTIDE SEQUENCE [LARGE SCALE GENOMIC DNA]</scope>
    <source>
        <strain evidence="3 4">LaAM-08-1</strain>
    </source>
</reference>
<dbReference type="GO" id="GO:0016020">
    <property type="term" value="C:membrane"/>
    <property type="evidence" value="ECO:0007669"/>
    <property type="project" value="TreeGrafter"/>
</dbReference>
<evidence type="ECO:0000313" key="3">
    <source>
        <dbReference type="EMBL" id="KIJ92213.1"/>
    </source>
</evidence>
<dbReference type="HOGENOM" id="CLU_029722_0_0_1"/>
<evidence type="ECO:0008006" key="5">
    <source>
        <dbReference type="Google" id="ProtNLM"/>
    </source>
</evidence>
<dbReference type="AlphaFoldDB" id="A0A0C9WUJ9"/>
<dbReference type="PANTHER" id="PTHR10972">
    <property type="entry name" value="OXYSTEROL-BINDING PROTEIN-RELATED"/>
    <property type="match status" value="1"/>
</dbReference>
<dbReference type="STRING" id="1095629.A0A0C9WUJ9"/>
<dbReference type="GO" id="GO:0032934">
    <property type="term" value="F:sterol binding"/>
    <property type="evidence" value="ECO:0007669"/>
    <property type="project" value="TreeGrafter"/>
</dbReference>
<dbReference type="Gene3D" id="3.30.70.3490">
    <property type="match status" value="1"/>
</dbReference>
<feature type="region of interest" description="Disordered" evidence="2">
    <location>
        <begin position="263"/>
        <end position="282"/>
    </location>
</feature>
<dbReference type="InterPro" id="IPR000648">
    <property type="entry name" value="Oxysterol-bd"/>
</dbReference>
<dbReference type="SUPFAM" id="SSF144000">
    <property type="entry name" value="Oxysterol-binding protein-like"/>
    <property type="match status" value="1"/>
</dbReference>
<evidence type="ECO:0000256" key="2">
    <source>
        <dbReference type="SAM" id="MobiDB-lite"/>
    </source>
</evidence>
<protein>
    <recommendedName>
        <fullName evidence="5">Oxysterol-binding protein</fullName>
    </recommendedName>
</protein>
<dbReference type="PANTHER" id="PTHR10972:SF212">
    <property type="entry name" value="OXYSTEROL-BINDING PROTEIN-LIKE PROTEIN 1"/>
    <property type="match status" value="1"/>
</dbReference>
<dbReference type="EMBL" id="KN838926">
    <property type="protein sequence ID" value="KIJ92213.1"/>
    <property type="molecule type" value="Genomic_DNA"/>
</dbReference>
<dbReference type="Proteomes" id="UP000054477">
    <property type="component" value="Unassembled WGS sequence"/>
</dbReference>
<dbReference type="OrthoDB" id="48057at2759"/>
<dbReference type="GO" id="GO:0005829">
    <property type="term" value="C:cytosol"/>
    <property type="evidence" value="ECO:0007669"/>
    <property type="project" value="TreeGrafter"/>
</dbReference>
<dbReference type="InterPro" id="IPR037239">
    <property type="entry name" value="OSBP_sf"/>
</dbReference>
<name>A0A0C9WUJ9_9AGAR</name>
<dbReference type="Gene3D" id="2.40.160.120">
    <property type="match status" value="1"/>
</dbReference>
<accession>A0A0C9WUJ9</accession>
<comment type="similarity">
    <text evidence="1">Belongs to the OSBP family.</text>
</comment>
<evidence type="ECO:0000313" key="4">
    <source>
        <dbReference type="Proteomes" id="UP000054477"/>
    </source>
</evidence>
<proteinExistence type="inferred from homology"/>
<gene>
    <name evidence="3" type="ORF">K443DRAFT_135342</name>
</gene>